<keyword evidence="2" id="KW-1185">Reference proteome</keyword>
<dbReference type="OrthoDB" id="3561256at2759"/>
<dbReference type="VEuPathDB" id="FungiDB:GMDG_06166"/>
<protein>
    <submittedName>
        <fullName evidence="1">Uncharacterized protein</fullName>
    </submittedName>
</protein>
<sequence>MTEATNVSPFFANYGYQLEAYRQPRLDESRAEQAMIAMEQLKLFHEQLVTTQGTQLTVYYEGYKKDEGGTP</sequence>
<evidence type="ECO:0000313" key="2">
    <source>
        <dbReference type="Proteomes" id="UP000011064"/>
    </source>
</evidence>
<dbReference type="Proteomes" id="UP000011064">
    <property type="component" value="Unassembled WGS sequence"/>
</dbReference>
<name>L8FUK4_PSED2</name>
<proteinExistence type="predicted"/>
<organism evidence="1 2">
    <name type="scientific">Pseudogymnoascus destructans (strain ATCC MYA-4855 / 20631-21)</name>
    <name type="common">Bat white-nose syndrome fungus</name>
    <name type="synonym">Geomyces destructans</name>
    <dbReference type="NCBI Taxonomy" id="658429"/>
    <lineage>
        <taxon>Eukaryota</taxon>
        <taxon>Fungi</taxon>
        <taxon>Dikarya</taxon>
        <taxon>Ascomycota</taxon>
        <taxon>Pezizomycotina</taxon>
        <taxon>Leotiomycetes</taxon>
        <taxon>Thelebolales</taxon>
        <taxon>Thelebolaceae</taxon>
        <taxon>Pseudogymnoascus</taxon>
    </lineage>
</organism>
<dbReference type="HOGENOM" id="CLU_2741117_0_0_1"/>
<gene>
    <name evidence="1" type="ORF">GMDG_06166</name>
</gene>
<evidence type="ECO:0000313" key="1">
    <source>
        <dbReference type="EMBL" id="ELR03431.1"/>
    </source>
</evidence>
<dbReference type="InParanoid" id="L8FUK4"/>
<dbReference type="AlphaFoldDB" id="L8FUK4"/>
<dbReference type="EMBL" id="GL573315">
    <property type="protein sequence ID" value="ELR03431.1"/>
    <property type="molecule type" value="Genomic_DNA"/>
</dbReference>
<reference evidence="2" key="1">
    <citation type="submission" date="2010-09" db="EMBL/GenBank/DDBJ databases">
        <title>The genome sequence of Geomyces destructans 20631-21.</title>
        <authorList>
            <consortium name="The Broad Institute Genome Sequencing Platform"/>
            <person name="Cuomo C.A."/>
            <person name="Blehert D.S."/>
            <person name="Lorch J.M."/>
            <person name="Young S.K."/>
            <person name="Zeng Q."/>
            <person name="Gargeya S."/>
            <person name="Fitzgerald M."/>
            <person name="Haas B."/>
            <person name="Abouelleil A."/>
            <person name="Alvarado L."/>
            <person name="Arachchi H.M."/>
            <person name="Berlin A."/>
            <person name="Brown A."/>
            <person name="Chapman S.B."/>
            <person name="Chen Z."/>
            <person name="Dunbar C."/>
            <person name="Freedman E."/>
            <person name="Gearin G."/>
            <person name="Gellesch M."/>
            <person name="Goldberg J."/>
            <person name="Griggs A."/>
            <person name="Gujja S."/>
            <person name="Heiman D."/>
            <person name="Howarth C."/>
            <person name="Larson L."/>
            <person name="Lui A."/>
            <person name="MacDonald P.J.P."/>
            <person name="Montmayeur A."/>
            <person name="Murphy C."/>
            <person name="Neiman D."/>
            <person name="Pearson M."/>
            <person name="Priest M."/>
            <person name="Roberts A."/>
            <person name="Saif S."/>
            <person name="Shea T."/>
            <person name="Shenoy N."/>
            <person name="Sisk P."/>
            <person name="Stolte C."/>
            <person name="Sykes S."/>
            <person name="Wortman J."/>
            <person name="Nusbaum C."/>
            <person name="Birren B."/>
        </authorList>
    </citation>
    <scope>NUCLEOTIDE SEQUENCE [LARGE SCALE GENOMIC DNA]</scope>
    <source>
        <strain evidence="2">ATCC MYA-4855 / 20631-21</strain>
    </source>
</reference>
<accession>L8FUK4</accession>